<feature type="compositionally biased region" description="Low complexity" evidence="1">
    <location>
        <begin position="32"/>
        <end position="45"/>
    </location>
</feature>
<dbReference type="PANTHER" id="PTHR12357">
    <property type="entry name" value="YTH YT521-B HOMOLOGY DOMAIN-CONTAINING"/>
    <property type="match status" value="1"/>
</dbReference>
<feature type="compositionally biased region" description="Gly residues" evidence="1">
    <location>
        <begin position="498"/>
        <end position="510"/>
    </location>
</feature>
<feature type="region of interest" description="Disordered" evidence="1">
    <location>
        <begin position="603"/>
        <end position="673"/>
    </location>
</feature>
<dbReference type="GO" id="GO:0003729">
    <property type="term" value="F:mRNA binding"/>
    <property type="evidence" value="ECO:0007669"/>
    <property type="project" value="TreeGrafter"/>
</dbReference>
<feature type="region of interest" description="Disordered" evidence="1">
    <location>
        <begin position="266"/>
        <end position="307"/>
    </location>
</feature>
<dbReference type="CDD" id="cd21134">
    <property type="entry name" value="YTH"/>
    <property type="match status" value="1"/>
</dbReference>
<feature type="compositionally biased region" description="Acidic residues" evidence="1">
    <location>
        <begin position="1"/>
        <end position="22"/>
    </location>
</feature>
<feature type="region of interest" description="Disordered" evidence="1">
    <location>
        <begin position="1"/>
        <end position="100"/>
    </location>
</feature>
<evidence type="ECO:0000313" key="4">
    <source>
        <dbReference type="Proteomes" id="UP000613740"/>
    </source>
</evidence>
<feature type="compositionally biased region" description="Gly residues" evidence="1">
    <location>
        <begin position="273"/>
        <end position="300"/>
    </location>
</feature>
<dbReference type="Gene3D" id="3.10.590.10">
    <property type="entry name" value="ph1033 like domains"/>
    <property type="match status" value="1"/>
</dbReference>
<gene>
    <name evidence="3" type="ORF">HYH02_001896</name>
</gene>
<evidence type="ECO:0000313" key="3">
    <source>
        <dbReference type="EMBL" id="KAG2453684.1"/>
    </source>
</evidence>
<reference evidence="3" key="1">
    <citation type="journal article" date="2020" name="bioRxiv">
        <title>Comparative genomics of Chlamydomonas.</title>
        <authorList>
            <person name="Craig R.J."/>
            <person name="Hasan A.R."/>
            <person name="Ness R.W."/>
            <person name="Keightley P.D."/>
        </authorList>
    </citation>
    <scope>NUCLEOTIDE SEQUENCE</scope>
    <source>
        <strain evidence="3">CCAP 11/173</strain>
    </source>
</reference>
<accession>A0A836BCD2</accession>
<organism evidence="3 4">
    <name type="scientific">Chlamydomonas schloesseri</name>
    <dbReference type="NCBI Taxonomy" id="2026947"/>
    <lineage>
        <taxon>Eukaryota</taxon>
        <taxon>Viridiplantae</taxon>
        <taxon>Chlorophyta</taxon>
        <taxon>core chlorophytes</taxon>
        <taxon>Chlorophyceae</taxon>
        <taxon>CS clade</taxon>
        <taxon>Chlamydomonadales</taxon>
        <taxon>Chlamydomonadaceae</taxon>
        <taxon>Chlamydomonas</taxon>
    </lineage>
</organism>
<dbReference type="InterPro" id="IPR007275">
    <property type="entry name" value="YTH_domain"/>
</dbReference>
<feature type="compositionally biased region" description="Low complexity" evidence="1">
    <location>
        <begin position="511"/>
        <end position="530"/>
    </location>
</feature>
<evidence type="ECO:0000259" key="2">
    <source>
        <dbReference type="PROSITE" id="PS50882"/>
    </source>
</evidence>
<feature type="domain" description="YTH" evidence="2">
    <location>
        <begin position="110"/>
        <end position="242"/>
    </location>
</feature>
<proteinExistence type="predicted"/>
<feature type="compositionally biased region" description="Gly residues" evidence="1">
    <location>
        <begin position="606"/>
        <end position="616"/>
    </location>
</feature>
<feature type="region of interest" description="Disordered" evidence="1">
    <location>
        <begin position="547"/>
        <end position="585"/>
    </location>
</feature>
<dbReference type="PROSITE" id="PS50882">
    <property type="entry name" value="YTH"/>
    <property type="match status" value="1"/>
</dbReference>
<dbReference type="AlphaFoldDB" id="A0A836BCD2"/>
<keyword evidence="4" id="KW-1185">Reference proteome</keyword>
<dbReference type="GO" id="GO:0048024">
    <property type="term" value="P:regulation of mRNA splicing, via spliceosome"/>
    <property type="evidence" value="ECO:0007669"/>
    <property type="project" value="TreeGrafter"/>
</dbReference>
<dbReference type="InterPro" id="IPR045168">
    <property type="entry name" value="YTH_prot"/>
</dbReference>
<feature type="compositionally biased region" description="Low complexity" evidence="1">
    <location>
        <begin position="477"/>
        <end position="497"/>
    </location>
</feature>
<dbReference type="OrthoDB" id="306690at2759"/>
<feature type="compositionally biased region" description="Basic residues" evidence="1">
    <location>
        <begin position="553"/>
        <end position="563"/>
    </location>
</feature>
<name>A0A836BCD2_9CHLO</name>
<feature type="compositionally biased region" description="Basic and acidic residues" evidence="1">
    <location>
        <begin position="622"/>
        <end position="633"/>
    </location>
</feature>
<comment type="caution">
    <text evidence="3">The sequence shown here is derived from an EMBL/GenBank/DDBJ whole genome shotgun (WGS) entry which is preliminary data.</text>
</comment>
<dbReference type="Proteomes" id="UP000613740">
    <property type="component" value="Unassembled WGS sequence"/>
</dbReference>
<dbReference type="PANTHER" id="PTHR12357:SF3">
    <property type="entry name" value="YTH DOMAIN-CONTAINING PROTEIN 1"/>
    <property type="match status" value="1"/>
</dbReference>
<dbReference type="Pfam" id="PF04146">
    <property type="entry name" value="YTH"/>
    <property type="match status" value="1"/>
</dbReference>
<dbReference type="GO" id="GO:0005654">
    <property type="term" value="C:nucleoplasm"/>
    <property type="evidence" value="ECO:0007669"/>
    <property type="project" value="TreeGrafter"/>
</dbReference>
<dbReference type="GO" id="GO:0000398">
    <property type="term" value="P:mRNA splicing, via spliceosome"/>
    <property type="evidence" value="ECO:0007669"/>
    <property type="project" value="TreeGrafter"/>
</dbReference>
<protein>
    <recommendedName>
        <fullName evidence="2">YTH domain-containing protein</fullName>
    </recommendedName>
</protein>
<feature type="compositionally biased region" description="Gly residues" evidence="1">
    <location>
        <begin position="642"/>
        <end position="662"/>
    </location>
</feature>
<dbReference type="EMBL" id="JAEHOD010000003">
    <property type="protein sequence ID" value="KAG2453684.1"/>
    <property type="molecule type" value="Genomic_DNA"/>
</dbReference>
<sequence length="715" mass="72670">MADEEDLLYEEDYPDFVDEADVEAGLAAQPTEDAGAPPAGAEEQNGGPGPGEDGGRGDAAAGGSGADKGEEAAARAGGNAGPSGRVATNGGPHGFNARGRPGAAAGGEAIRYFIIRSNSLQNIFISVRTGAWATTRTNDPKLDAAFRSSAEVRLIFSVMGTSAFQGYATMRTAVGAFPKPVVWENGQQFGRPFGVEWRVLFELPHDDCNHIRNRLNDNKVVYVARDCTELPQEQGDQLTRLMAERAAAAGAKPPRQQLAMLEASGRVTPPAMGPGGGGPGRMAGPRGGPMGIPMGMGGPRPRGPGMGPPGIRPGMGPGMDPMAAIMGGPVGPMGPGALLGPGGPGMAGPPGFNMDALATAMALNTFNPAALGAMLQQAGGMMGGPLGGVAAGPSPAMQAIASAMVAHMSNLPPEQQAMAMATIGSSNPLLAEAVAAVIASGGPVGGMGMAGPGGMLGGGGGGAVMVGGGPGPRQGLMMDGGPMGGIQQQQQQQQQQQRGGGGMGMGGSMGMMGQQQQQQQQQRQSLQEQQAMQQLMNMNRDDVVLEGSDGRLRSGRARSRSRSRSPVAGRRGGGGGGPPDFSSMTYDQYLQQYGRVMQEVQQRVGPRGGGGGGGAGWSQRGRSTDRSPQHVREPTPSSQGVGARGGVGDGSMPGGGGAGGAGMASKPGGQPYTEEEYIRVTQVWYASRGKAPPAENFIRQHYRQMLAQLKAQGGS</sequence>
<evidence type="ECO:0000256" key="1">
    <source>
        <dbReference type="SAM" id="MobiDB-lite"/>
    </source>
</evidence>
<dbReference type="GO" id="GO:1990247">
    <property type="term" value="F:N6-methyladenosine-containing RNA reader activity"/>
    <property type="evidence" value="ECO:0007669"/>
    <property type="project" value="TreeGrafter"/>
</dbReference>
<feature type="region of interest" description="Disordered" evidence="1">
    <location>
        <begin position="469"/>
        <end position="530"/>
    </location>
</feature>